<organism evidence="1 2">
    <name type="scientific">Halomonas korlensis</name>
    <dbReference type="NCBI Taxonomy" id="463301"/>
    <lineage>
        <taxon>Bacteria</taxon>
        <taxon>Pseudomonadati</taxon>
        <taxon>Pseudomonadota</taxon>
        <taxon>Gammaproteobacteria</taxon>
        <taxon>Oceanospirillales</taxon>
        <taxon>Halomonadaceae</taxon>
        <taxon>Halomonas</taxon>
    </lineage>
</organism>
<dbReference type="Proteomes" id="UP000198693">
    <property type="component" value="Unassembled WGS sequence"/>
</dbReference>
<keyword evidence="2" id="KW-1185">Reference proteome</keyword>
<evidence type="ECO:0000313" key="2">
    <source>
        <dbReference type="Proteomes" id="UP000198693"/>
    </source>
</evidence>
<evidence type="ECO:0000313" key="1">
    <source>
        <dbReference type="EMBL" id="SFU96065.1"/>
    </source>
</evidence>
<gene>
    <name evidence="1" type="ORF">SAMN04487955_11910</name>
</gene>
<name>A0A1I7KFB1_9GAMM</name>
<dbReference type="EMBL" id="FPBP01000019">
    <property type="protein sequence ID" value="SFU96065.1"/>
    <property type="molecule type" value="Genomic_DNA"/>
</dbReference>
<reference evidence="2" key="1">
    <citation type="submission" date="2016-10" db="EMBL/GenBank/DDBJ databases">
        <authorList>
            <person name="Varghese N."/>
            <person name="Submissions S."/>
        </authorList>
    </citation>
    <scope>NUCLEOTIDE SEQUENCE [LARGE SCALE GENOMIC DNA]</scope>
    <source>
        <strain evidence="2">CGMCC 1.6981</strain>
    </source>
</reference>
<protein>
    <submittedName>
        <fullName evidence="1">Uncharacterized protein</fullName>
    </submittedName>
</protein>
<dbReference type="AlphaFoldDB" id="A0A1I7KFB1"/>
<sequence length="69" mass="7473">MALTVVTREMPTVGISQRLTPPGVGENVRLGAVHHAVVELMVAADIIEMRVARHGNQLPLGDDRHPLTQ</sequence>
<proteinExistence type="predicted"/>
<accession>A0A1I7KFB1</accession>